<evidence type="ECO:0000313" key="6">
    <source>
        <dbReference type="EMBL" id="SCU90941.1"/>
    </source>
</evidence>
<dbReference type="SMART" id="SM00346">
    <property type="entry name" value="HTH_ICLR"/>
    <property type="match status" value="1"/>
</dbReference>
<dbReference type="InterPro" id="IPR029016">
    <property type="entry name" value="GAF-like_dom_sf"/>
</dbReference>
<dbReference type="InterPro" id="IPR050707">
    <property type="entry name" value="HTH_MetabolicPath_Reg"/>
</dbReference>
<dbReference type="Gene3D" id="1.10.10.10">
    <property type="entry name" value="Winged helix-like DNA-binding domain superfamily/Winged helix DNA-binding domain"/>
    <property type="match status" value="1"/>
</dbReference>
<evidence type="ECO:0000256" key="1">
    <source>
        <dbReference type="ARBA" id="ARBA00023015"/>
    </source>
</evidence>
<evidence type="ECO:0000259" key="4">
    <source>
        <dbReference type="PROSITE" id="PS51077"/>
    </source>
</evidence>
<keyword evidence="3" id="KW-0804">Transcription</keyword>
<accession>A0A1K0JVD4</accession>
<dbReference type="PANTHER" id="PTHR30136:SF35">
    <property type="entry name" value="HTH-TYPE TRANSCRIPTIONAL REGULATOR RV1719"/>
    <property type="match status" value="1"/>
</dbReference>
<dbReference type="SUPFAM" id="SSF46785">
    <property type="entry name" value="Winged helix' DNA-binding domain"/>
    <property type="match status" value="1"/>
</dbReference>
<sequence>MKESADEPGLVAVDVNRPRLDSSVVKALAVLEILSKADAPVGVSAVARQLDLDKSNVHRLFATLVELGYVQKEADTGRYFPTLKLWECGSAIVARYPLKRAAQPFLRLLQRQTSETAFLSILRGVEVMYLDRIDAAYPLVAPMQVGSRAPAWRTASGKALLAFQPDPERILDRIIATEPAAAALDRPARLEEFALIRRRGYSVSVNAWIPGISAVAVPILDLRNVPYAAVGVGGVSERFGPEHLEGVVRSVQTVAVGIAEALGIQPA</sequence>
<proteinExistence type="predicted"/>
<dbReference type="InterPro" id="IPR036388">
    <property type="entry name" value="WH-like_DNA-bd_sf"/>
</dbReference>
<dbReference type="Gene3D" id="3.30.450.40">
    <property type="match status" value="1"/>
</dbReference>
<dbReference type="EMBL" id="FMSH01000447">
    <property type="protein sequence ID" value="SCU90941.1"/>
    <property type="molecule type" value="Genomic_DNA"/>
</dbReference>
<evidence type="ECO:0000259" key="5">
    <source>
        <dbReference type="PROSITE" id="PS51078"/>
    </source>
</evidence>
<dbReference type="GO" id="GO:0003700">
    <property type="term" value="F:DNA-binding transcription factor activity"/>
    <property type="evidence" value="ECO:0007669"/>
    <property type="project" value="TreeGrafter"/>
</dbReference>
<dbReference type="RefSeq" id="WP_340528857.1">
    <property type="nucleotide sequence ID" value="NZ_FMSH01000447.1"/>
</dbReference>
<gene>
    <name evidence="6" type="ORF">CNECB9_5000007</name>
</gene>
<dbReference type="GO" id="GO:0045892">
    <property type="term" value="P:negative regulation of DNA-templated transcription"/>
    <property type="evidence" value="ECO:0007669"/>
    <property type="project" value="TreeGrafter"/>
</dbReference>
<dbReference type="PANTHER" id="PTHR30136">
    <property type="entry name" value="HELIX-TURN-HELIX TRANSCRIPTIONAL REGULATOR, ICLR FAMILY"/>
    <property type="match status" value="1"/>
</dbReference>
<feature type="domain" description="IclR-ED" evidence="5">
    <location>
        <begin position="84"/>
        <end position="264"/>
    </location>
</feature>
<dbReference type="SUPFAM" id="SSF55781">
    <property type="entry name" value="GAF domain-like"/>
    <property type="match status" value="1"/>
</dbReference>
<name>A0A1K0JVD4_CUPNE</name>
<dbReference type="InterPro" id="IPR014757">
    <property type="entry name" value="Tscrpt_reg_IclR_C"/>
</dbReference>
<dbReference type="InterPro" id="IPR005471">
    <property type="entry name" value="Tscrpt_reg_IclR_N"/>
</dbReference>
<keyword evidence="2" id="KW-0238">DNA-binding</keyword>
<evidence type="ECO:0000256" key="3">
    <source>
        <dbReference type="ARBA" id="ARBA00023163"/>
    </source>
</evidence>
<dbReference type="FunFam" id="1.10.10.10:FF:000056">
    <property type="entry name" value="IclR family transcriptional regulator"/>
    <property type="match status" value="1"/>
</dbReference>
<dbReference type="PROSITE" id="PS51077">
    <property type="entry name" value="HTH_ICLR"/>
    <property type="match status" value="1"/>
</dbReference>
<dbReference type="GO" id="GO:0003677">
    <property type="term" value="F:DNA binding"/>
    <property type="evidence" value="ECO:0007669"/>
    <property type="project" value="UniProtKB-KW"/>
</dbReference>
<organism evidence="6">
    <name type="scientific">Cupriavidus necator</name>
    <name type="common">Alcaligenes eutrophus</name>
    <name type="synonym">Ralstonia eutropha</name>
    <dbReference type="NCBI Taxonomy" id="106590"/>
    <lineage>
        <taxon>Bacteria</taxon>
        <taxon>Pseudomonadati</taxon>
        <taxon>Pseudomonadota</taxon>
        <taxon>Betaproteobacteria</taxon>
        <taxon>Burkholderiales</taxon>
        <taxon>Burkholderiaceae</taxon>
        <taxon>Cupriavidus</taxon>
    </lineage>
</organism>
<protein>
    <submittedName>
        <fullName evidence="6">IclR family transcriptional regulator</fullName>
    </submittedName>
</protein>
<dbReference type="AlphaFoldDB" id="A0A1K0JVD4"/>
<dbReference type="Pfam" id="PF01614">
    <property type="entry name" value="IclR_C"/>
    <property type="match status" value="1"/>
</dbReference>
<evidence type="ECO:0000256" key="2">
    <source>
        <dbReference type="ARBA" id="ARBA00023125"/>
    </source>
</evidence>
<keyword evidence="1" id="KW-0805">Transcription regulation</keyword>
<reference evidence="6" key="1">
    <citation type="submission" date="2016-09" db="EMBL/GenBank/DDBJ databases">
        <authorList>
            <person name="Capua I."/>
            <person name="De Benedictis P."/>
            <person name="Joannis T."/>
            <person name="Lombin L.H."/>
            <person name="Cattoli G."/>
        </authorList>
    </citation>
    <scope>NUCLEOTIDE SEQUENCE</scope>
    <source>
        <strain evidence="6">B9</strain>
    </source>
</reference>
<dbReference type="Pfam" id="PF09339">
    <property type="entry name" value="HTH_IclR"/>
    <property type="match status" value="1"/>
</dbReference>
<dbReference type="PROSITE" id="PS51078">
    <property type="entry name" value="ICLR_ED"/>
    <property type="match status" value="1"/>
</dbReference>
<dbReference type="InterPro" id="IPR036390">
    <property type="entry name" value="WH_DNA-bd_sf"/>
</dbReference>
<feature type="domain" description="HTH iclR-type" evidence="4">
    <location>
        <begin position="21"/>
        <end position="83"/>
    </location>
</feature>